<evidence type="ECO:0000313" key="1">
    <source>
        <dbReference type="EMBL" id="MCI97099.1"/>
    </source>
</evidence>
<accession>A0A392WBD5</accession>
<keyword evidence="2" id="KW-1185">Reference proteome</keyword>
<proteinExistence type="predicted"/>
<sequence length="42" mass="4636">MFLPSFSGLPNKWYQSCGSAWWGVGVDHGIGSIIRCQNSHLV</sequence>
<dbReference type="AlphaFoldDB" id="A0A392WBD5"/>
<organism evidence="1 2">
    <name type="scientific">Trifolium medium</name>
    <dbReference type="NCBI Taxonomy" id="97028"/>
    <lineage>
        <taxon>Eukaryota</taxon>
        <taxon>Viridiplantae</taxon>
        <taxon>Streptophyta</taxon>
        <taxon>Embryophyta</taxon>
        <taxon>Tracheophyta</taxon>
        <taxon>Spermatophyta</taxon>
        <taxon>Magnoliopsida</taxon>
        <taxon>eudicotyledons</taxon>
        <taxon>Gunneridae</taxon>
        <taxon>Pentapetalae</taxon>
        <taxon>rosids</taxon>
        <taxon>fabids</taxon>
        <taxon>Fabales</taxon>
        <taxon>Fabaceae</taxon>
        <taxon>Papilionoideae</taxon>
        <taxon>50 kb inversion clade</taxon>
        <taxon>NPAAA clade</taxon>
        <taxon>Hologalegina</taxon>
        <taxon>IRL clade</taxon>
        <taxon>Trifolieae</taxon>
        <taxon>Trifolium</taxon>
    </lineage>
</organism>
<comment type="caution">
    <text evidence="1">The sequence shown here is derived from an EMBL/GenBank/DDBJ whole genome shotgun (WGS) entry which is preliminary data.</text>
</comment>
<evidence type="ECO:0000313" key="2">
    <source>
        <dbReference type="Proteomes" id="UP000265520"/>
    </source>
</evidence>
<name>A0A392WBD5_9FABA</name>
<reference evidence="1 2" key="1">
    <citation type="journal article" date="2018" name="Front. Plant Sci.">
        <title>Red Clover (Trifolium pratense) and Zigzag Clover (T. medium) - A Picture of Genomic Similarities and Differences.</title>
        <authorList>
            <person name="Dluhosova J."/>
            <person name="Istvanek J."/>
            <person name="Nedelnik J."/>
            <person name="Repkova J."/>
        </authorList>
    </citation>
    <scope>NUCLEOTIDE SEQUENCE [LARGE SCALE GENOMIC DNA]</scope>
    <source>
        <strain evidence="2">cv. 10/8</strain>
        <tissue evidence="1">Leaf</tissue>
    </source>
</reference>
<dbReference type="EMBL" id="LXQA011432795">
    <property type="protein sequence ID" value="MCI97099.1"/>
    <property type="molecule type" value="Genomic_DNA"/>
</dbReference>
<protein>
    <submittedName>
        <fullName evidence="1">Uncharacterized protein</fullName>
    </submittedName>
</protein>
<feature type="non-terminal residue" evidence="1">
    <location>
        <position position="42"/>
    </location>
</feature>
<dbReference type="Proteomes" id="UP000265520">
    <property type="component" value="Unassembled WGS sequence"/>
</dbReference>